<feature type="compositionally biased region" description="Low complexity" evidence="1">
    <location>
        <begin position="121"/>
        <end position="135"/>
    </location>
</feature>
<organism evidence="2 3">
    <name type="scientific">Phanerochaete sordida</name>
    <dbReference type="NCBI Taxonomy" id="48140"/>
    <lineage>
        <taxon>Eukaryota</taxon>
        <taxon>Fungi</taxon>
        <taxon>Dikarya</taxon>
        <taxon>Basidiomycota</taxon>
        <taxon>Agaricomycotina</taxon>
        <taxon>Agaricomycetes</taxon>
        <taxon>Polyporales</taxon>
        <taxon>Phanerochaetaceae</taxon>
        <taxon>Phanerochaete</taxon>
    </lineage>
</organism>
<dbReference type="OrthoDB" id="2793621at2759"/>
<feature type="region of interest" description="Disordered" evidence="1">
    <location>
        <begin position="157"/>
        <end position="392"/>
    </location>
</feature>
<gene>
    <name evidence="2" type="ORF">PsYK624_108090</name>
</gene>
<protein>
    <submittedName>
        <fullName evidence="2">Uncharacterized protein</fullName>
    </submittedName>
</protein>
<keyword evidence="3" id="KW-1185">Reference proteome</keyword>
<evidence type="ECO:0000256" key="1">
    <source>
        <dbReference type="SAM" id="MobiDB-lite"/>
    </source>
</evidence>
<dbReference type="Proteomes" id="UP000703269">
    <property type="component" value="Unassembled WGS sequence"/>
</dbReference>
<dbReference type="EMBL" id="BPQB01000042">
    <property type="protein sequence ID" value="GJE94638.1"/>
    <property type="molecule type" value="Genomic_DNA"/>
</dbReference>
<feature type="region of interest" description="Disordered" evidence="1">
    <location>
        <begin position="26"/>
        <end position="79"/>
    </location>
</feature>
<feature type="region of interest" description="Disordered" evidence="1">
    <location>
        <begin position="94"/>
        <end position="144"/>
    </location>
</feature>
<evidence type="ECO:0000313" key="3">
    <source>
        <dbReference type="Proteomes" id="UP000703269"/>
    </source>
</evidence>
<feature type="compositionally biased region" description="Basic and acidic residues" evidence="1">
    <location>
        <begin position="345"/>
        <end position="372"/>
    </location>
</feature>
<reference evidence="2 3" key="1">
    <citation type="submission" date="2021-08" db="EMBL/GenBank/DDBJ databases">
        <title>Draft Genome Sequence of Phanerochaete sordida strain YK-624.</title>
        <authorList>
            <person name="Mori T."/>
            <person name="Dohra H."/>
            <person name="Suzuki T."/>
            <person name="Kawagishi H."/>
            <person name="Hirai H."/>
        </authorList>
    </citation>
    <scope>NUCLEOTIDE SEQUENCE [LARGE SCALE GENOMIC DNA]</scope>
    <source>
        <strain evidence="2 3">YK-624</strain>
    </source>
</reference>
<feature type="compositionally biased region" description="Low complexity" evidence="1">
    <location>
        <begin position="298"/>
        <end position="310"/>
    </location>
</feature>
<comment type="caution">
    <text evidence="2">The sequence shown here is derived from an EMBL/GenBank/DDBJ whole genome shotgun (WGS) entry which is preliminary data.</text>
</comment>
<feature type="compositionally biased region" description="Polar residues" evidence="1">
    <location>
        <begin position="272"/>
        <end position="285"/>
    </location>
</feature>
<accession>A0A9P3GEK8</accession>
<sequence>MPPSSFAKHRFQNSLDLAAARAMRTGGRVAQSGTGNAWCIEDSPTLGHMLSPREDRPAPAPAASGSGSSSGPGSRLPFANTAPLNIKKIRRRGLSNGVQLVLPPSPLPLGGTGAPLPSPPSSSSHLAPPTHLSPPASVPGSALTFTAEWDRTQMSFVFAPLEPEPPHSAGSARSMPSTPSPRTPLSAWGARPVRPLPPVPHTAYPHRARHPPIPTPLSAPARRPRSAVVVDADADGDEADAGGSASEPGTPVSPLFDAPLFDTPRYAHARKASQSTAASSVTDLTSPEDAPAPPPKDAAPIVPVAPAVPVVPRPKARSAPEAGARVSVRDRVLEEELVDSPMGMSEHELRGRAASDAQRAEKTREQEPRDAYEDPPWVHRRLPSDVPSTAGSSAFSVYSDDYTPYPAAGSPSKGSLRTQISKALSSTLLFRR</sequence>
<evidence type="ECO:0000313" key="2">
    <source>
        <dbReference type="EMBL" id="GJE94638.1"/>
    </source>
</evidence>
<proteinExistence type="predicted"/>
<feature type="compositionally biased region" description="Low complexity" evidence="1">
    <location>
        <begin position="61"/>
        <end position="74"/>
    </location>
</feature>
<name>A0A9P3GEK8_9APHY</name>
<dbReference type="AlphaFoldDB" id="A0A9P3GEK8"/>